<feature type="region of interest" description="Disordered" evidence="1">
    <location>
        <begin position="1"/>
        <end position="36"/>
    </location>
</feature>
<comment type="caution">
    <text evidence="2">The sequence shown here is derived from an EMBL/GenBank/DDBJ whole genome shotgun (WGS) entry which is preliminary data.</text>
</comment>
<dbReference type="EMBL" id="JAGPYQ010000001">
    <property type="protein sequence ID" value="MBQ0853453.1"/>
    <property type="molecule type" value="Genomic_DNA"/>
</dbReference>
<dbReference type="Proteomes" id="UP000677413">
    <property type="component" value="Unassembled WGS sequence"/>
</dbReference>
<keyword evidence="3" id="KW-1185">Reference proteome</keyword>
<sequence length="534" mass="57706">MCPSGSPRRRRDVRPPGAPSPEETPLDPRRHLLIPSPLPEQALSELGRTEGGPDTLALLVRDQQVRRLLLLRAVLDVVEEADAEICPPALRQRFRTDWALLEEADRAGEAEEPPGEGKSVRHSPARTQILYPLVGPWARGCLRALSTKTIPRTARQRRARSLRRELGYFSALAAAAAVRAGVPFSARLSAYDGVLALPSLGALGAIGGGDVEVVARDGRMTLRRRGEADVVVDVMERDDLTAFGVGLGLAPVTGFATRSAATAWRPVHLLPGLLPESAPVPLDDLDPHRTVDGGSRHQALSGPATLDRAERERWLTSWAGVRSILQLGGEHRVAEVAALLRCLVPLAPPAGHGAPDGGTGSCSGTRREAFGAVLSSTPPTSATFAATLVHEVQHAKLAALSDMVVLHREGPQKRYFAPWRPDSRPYDGLLQGAYSHVALADFFQRCALAATPRPEQRSIAWGEHARYRAQVRVTLPVLAASTALTAQGRLLVDRLTEACERMGEEPPPRGMQIRAEERVSAAHARWVRCRTPAE</sequence>
<protein>
    <submittedName>
        <fullName evidence="2">HEXXH motif domain-containing protein</fullName>
    </submittedName>
</protein>
<name>A0A941BCS8_9ACTN</name>
<dbReference type="NCBIfam" id="TIGR04267">
    <property type="entry name" value="mod_HExxH"/>
    <property type="match status" value="1"/>
</dbReference>
<gene>
    <name evidence="2" type="ORF">J8N05_35400</name>
</gene>
<reference evidence="2 3" key="1">
    <citation type="submission" date="2021-04" db="EMBL/GenBank/DDBJ databases">
        <authorList>
            <person name="Tang X."/>
            <person name="Zhou X."/>
            <person name="Chen X."/>
            <person name="Cernava T."/>
            <person name="Zhang C."/>
        </authorList>
    </citation>
    <scope>NUCLEOTIDE SEQUENCE [LARGE SCALE GENOMIC DNA]</scope>
    <source>
        <strain evidence="2 3">BH-SS-21</strain>
    </source>
</reference>
<dbReference type="InterPro" id="IPR026337">
    <property type="entry name" value="AKG_HExxH"/>
</dbReference>
<evidence type="ECO:0000313" key="3">
    <source>
        <dbReference type="Proteomes" id="UP000677413"/>
    </source>
</evidence>
<organism evidence="2 3">
    <name type="scientific">Streptomyces liliiviolaceus</name>
    <dbReference type="NCBI Taxonomy" id="2823109"/>
    <lineage>
        <taxon>Bacteria</taxon>
        <taxon>Bacillati</taxon>
        <taxon>Actinomycetota</taxon>
        <taxon>Actinomycetes</taxon>
        <taxon>Kitasatosporales</taxon>
        <taxon>Streptomycetaceae</taxon>
        <taxon>Streptomyces</taxon>
    </lineage>
</organism>
<accession>A0A941BCS8</accession>
<proteinExistence type="predicted"/>
<evidence type="ECO:0000256" key="1">
    <source>
        <dbReference type="SAM" id="MobiDB-lite"/>
    </source>
</evidence>
<dbReference type="AlphaFoldDB" id="A0A941BCS8"/>
<evidence type="ECO:0000313" key="2">
    <source>
        <dbReference type="EMBL" id="MBQ0853453.1"/>
    </source>
</evidence>